<evidence type="ECO:0000313" key="11">
    <source>
        <dbReference type="Proteomes" id="UP000242951"/>
    </source>
</evidence>
<keyword evidence="2 7" id="KW-0548">Nucleotidyltransferase</keyword>
<dbReference type="Proteomes" id="UP000242951">
    <property type="component" value="Unassembled WGS sequence"/>
</dbReference>
<dbReference type="InterPro" id="IPR002934">
    <property type="entry name" value="Polymerase_NTP_transf_dom"/>
</dbReference>
<keyword evidence="3" id="KW-0677">Repeat</keyword>
<comment type="caution">
    <text evidence="7">Lacks conserved residue(s) required for the propagation of feature annotation.</text>
</comment>
<dbReference type="NCBIfam" id="TIGR01693">
    <property type="entry name" value="UTase_glnD"/>
    <property type="match status" value="1"/>
</dbReference>
<dbReference type="InterPro" id="IPR002912">
    <property type="entry name" value="ACT_dom"/>
</dbReference>
<organism evidence="10 11">
    <name type="scientific">Candidatus Burkholderia pumila</name>
    <dbReference type="NCBI Taxonomy" id="1090375"/>
    <lineage>
        <taxon>Bacteria</taxon>
        <taxon>Pseudomonadati</taxon>
        <taxon>Pseudomonadota</taxon>
        <taxon>Betaproteobacteria</taxon>
        <taxon>Burkholderiales</taxon>
        <taxon>Burkholderiaceae</taxon>
        <taxon>Burkholderia</taxon>
    </lineage>
</organism>
<evidence type="ECO:0000256" key="2">
    <source>
        <dbReference type="ARBA" id="ARBA00022695"/>
    </source>
</evidence>
<dbReference type="PIRSF" id="PIRSF006288">
    <property type="entry name" value="PII_uridyltransf"/>
    <property type="match status" value="1"/>
</dbReference>
<comment type="cofactor">
    <cofactor evidence="7">
        <name>Mg(2+)</name>
        <dbReference type="ChEBI" id="CHEBI:18420"/>
    </cofactor>
</comment>
<dbReference type="InterPro" id="IPR006674">
    <property type="entry name" value="HD_domain"/>
</dbReference>
<keyword evidence="5 7" id="KW-0460">Magnesium</keyword>
<dbReference type="InterPro" id="IPR003607">
    <property type="entry name" value="HD/PDEase_dom"/>
</dbReference>
<feature type="domain" description="ACT" evidence="8">
    <location>
        <begin position="792"/>
        <end position="861"/>
    </location>
</feature>
<dbReference type="EMBL" id="LELG01000003">
    <property type="protein sequence ID" value="KMQ81261.1"/>
    <property type="molecule type" value="Genomic_DNA"/>
</dbReference>
<dbReference type="NCBIfam" id="NF002837">
    <property type="entry name" value="PRK03059.1"/>
    <property type="match status" value="1"/>
</dbReference>
<dbReference type="CDD" id="cd05401">
    <property type="entry name" value="NT_GlnE_GlnD_like"/>
    <property type="match status" value="1"/>
</dbReference>
<dbReference type="Gene3D" id="3.30.70.260">
    <property type="match status" value="1"/>
</dbReference>
<feature type="region of interest" description="Uridylyltransferase" evidence="7">
    <location>
        <begin position="1"/>
        <end position="326"/>
    </location>
</feature>
<dbReference type="EC" id="2.7.7.59" evidence="7"/>
<dbReference type="CDD" id="cd00077">
    <property type="entry name" value="HDc"/>
    <property type="match status" value="1"/>
</dbReference>
<dbReference type="SUPFAM" id="SSF55021">
    <property type="entry name" value="ACT-like"/>
    <property type="match status" value="2"/>
</dbReference>
<dbReference type="InterPro" id="IPR013546">
    <property type="entry name" value="PII_UdlTrfase/GS_AdlTrfase"/>
</dbReference>
<evidence type="ECO:0000256" key="7">
    <source>
        <dbReference type="HAMAP-Rule" id="MF_00277"/>
    </source>
</evidence>
<dbReference type="PROSITE" id="PS51831">
    <property type="entry name" value="HD"/>
    <property type="match status" value="1"/>
</dbReference>
<dbReference type="HAMAP" id="MF_00277">
    <property type="entry name" value="PII_uridylyl_transf"/>
    <property type="match status" value="1"/>
</dbReference>
<keyword evidence="4 7" id="KW-0378">Hydrolase</keyword>
<dbReference type="SUPFAM" id="SSF81593">
    <property type="entry name" value="Nucleotidyltransferase substrate binding subunit/domain"/>
    <property type="match status" value="1"/>
</dbReference>
<dbReference type="Gene3D" id="1.10.3210.10">
    <property type="entry name" value="Hypothetical protein af1432"/>
    <property type="match status" value="1"/>
</dbReference>
<dbReference type="SUPFAM" id="SSF109604">
    <property type="entry name" value="HD-domain/PDEase-like"/>
    <property type="match status" value="1"/>
</dbReference>
<dbReference type="InterPro" id="IPR010043">
    <property type="entry name" value="UTase/UR"/>
</dbReference>
<evidence type="ECO:0000256" key="1">
    <source>
        <dbReference type="ARBA" id="ARBA00022679"/>
    </source>
</evidence>
<dbReference type="Pfam" id="PF01966">
    <property type="entry name" value="HD"/>
    <property type="match status" value="1"/>
</dbReference>
<dbReference type="PROSITE" id="PS51671">
    <property type="entry name" value="ACT"/>
    <property type="match status" value="2"/>
</dbReference>
<comment type="similarity">
    <text evidence="7">Belongs to the GlnD family.</text>
</comment>
<reference evidence="10 11" key="1">
    <citation type="submission" date="2015-06" db="EMBL/GenBank/DDBJ databases">
        <title>Comparative genomics of Burkholderia leaf nodule symbionts.</title>
        <authorList>
            <person name="Carlier A."/>
            <person name="Eberl L."/>
            <person name="Pinto-Carbo M."/>
        </authorList>
    </citation>
    <scope>NUCLEOTIDE SEQUENCE [LARGE SCALE GENOMIC DNA]</scope>
    <source>
        <strain evidence="10 11">UZHbot3</strain>
    </source>
</reference>
<dbReference type="Pfam" id="PF01909">
    <property type="entry name" value="NTP_transf_2"/>
    <property type="match status" value="1"/>
</dbReference>
<accession>A0ABR5HPG0</accession>
<evidence type="ECO:0000259" key="8">
    <source>
        <dbReference type="PROSITE" id="PS51671"/>
    </source>
</evidence>
<comment type="catalytic activity">
    <reaction evidence="7">
        <text>[protein-PII]-uridylyl-L-tyrosine + H2O = [protein-PII]-L-tyrosine + UMP + H(+)</text>
        <dbReference type="Rhea" id="RHEA:48600"/>
        <dbReference type="Rhea" id="RHEA-COMP:12147"/>
        <dbReference type="Rhea" id="RHEA-COMP:12148"/>
        <dbReference type="ChEBI" id="CHEBI:15377"/>
        <dbReference type="ChEBI" id="CHEBI:15378"/>
        <dbReference type="ChEBI" id="CHEBI:46858"/>
        <dbReference type="ChEBI" id="CHEBI:57865"/>
        <dbReference type="ChEBI" id="CHEBI:90602"/>
    </reaction>
</comment>
<keyword evidence="11" id="KW-1185">Reference proteome</keyword>
<comment type="activity regulation">
    <text evidence="7">Uridylyltransferase (UTase) activity is inhibited by glutamine, while glutamine activates uridylyl-removing (UR) activity.</text>
</comment>
<evidence type="ECO:0000256" key="6">
    <source>
        <dbReference type="ARBA" id="ARBA00023268"/>
    </source>
</evidence>
<evidence type="ECO:0000256" key="3">
    <source>
        <dbReference type="ARBA" id="ARBA00022737"/>
    </source>
</evidence>
<sequence length="861" mass="97501">MSSTAAVTSPCETLRAAYKASKAGLIERFQNATSVEALMQALARATNDALAGAWTACDMPADTALVAVGGYGRGELAPYSDVDILVLLPDTASDDDAGLNGRIEQFIGMGWDLGLDISSSVRSVEQCIGEAANDITVQTSLLEARRICGDASLFDRFSARYQETLDPRAFFQAKVLEMRQRHAKFQDTPYSLEPNIKENPGGLRDLQLILWIARAAGFGSNWRELDTRSLITEREARELRRNEGFLKMLRARLHVIARRRQDILVFDLQTPLAESFGFKATAAKRASEQMMRRYYWSAKAVTQLATILIQNVEAQLLPSTSSITRVISGRFVEKQGMLEIVRDDVFEREPHAILEAFLLYEQTRGIKGLSARTLRAIYNARDLMDCNWRRDPENRRLFMEILKQPEGITHALRLMNQTSVLERYLLNFRRIVGQMQHDLYHVYTVDQHILMVLRNLRRFAIVEYAHEYPFCSQLMGNFERPWVLYVAALFHDIAKGRGGDHSTLGMADVRRFCREHDIGQDDSDLFVWLVQQHLTMSYVAQKQDTSDPEVIKQFASVVKTERRLKALYLLTVADIRGTSPKVWNNWKGKLLEDLYRATLNVLGGAQPDTHSELQSRQEAALTLLRLETVPEGAQKKLWDQLDVGYFLRHDPADIAWQTRVLYRHVKSDEPIVRARPSPIGAALQVLVYVKDRPDLFAGICAYFDKNGLSVLDARVTTTRHGYALDNFLVAHPDQDDNYRDIANLVEQQLAALLNDESILPEPSKGHVSRLGRTFPVTPRVDLRPDERGQYYILSVSANDRQGLLYSIARVLAQHRIGVQAARINNTLGERVEDVFLLDGRGLSSNRTQIQVETELLRAIAA</sequence>
<dbReference type="InterPro" id="IPR045865">
    <property type="entry name" value="ACT-like_dom_sf"/>
</dbReference>
<comment type="function">
    <text evidence="7">Modifies, by uridylylation and deuridylylation, the PII regulatory proteins (GlnB and homologs), in response to the nitrogen status of the cell that GlnD senses through the glutamine level. Under low glutamine levels, catalyzes the conversion of the PII proteins and UTP to PII-UMP and PPi, while under higher glutamine levels, GlnD hydrolyzes PII-UMP to PII and UMP (deuridylylation). Thus, controls uridylylation state and activity of the PII proteins, and plays an important role in the regulation of nitrogen metabolism.</text>
</comment>
<dbReference type="EC" id="3.1.4.-" evidence="7"/>
<dbReference type="PANTHER" id="PTHR47320:SF1">
    <property type="entry name" value="BIFUNCTIONAL URIDYLYLTRANSFERASE_URIDYLYL-REMOVING ENZYME"/>
    <property type="match status" value="1"/>
</dbReference>
<feature type="domain" description="ACT" evidence="8">
    <location>
        <begin position="684"/>
        <end position="763"/>
    </location>
</feature>
<dbReference type="PANTHER" id="PTHR47320">
    <property type="entry name" value="BIFUNCTIONAL URIDYLYLTRANSFERASE/URIDYLYL-REMOVING ENZYME"/>
    <property type="match status" value="1"/>
</dbReference>
<gene>
    <name evidence="7" type="primary">glnD</name>
    <name evidence="10" type="ORF">BPMI_02013</name>
</gene>
<dbReference type="SMART" id="SM00471">
    <property type="entry name" value="HDc"/>
    <property type="match status" value="1"/>
</dbReference>
<feature type="domain" description="HD" evidence="9">
    <location>
        <begin position="445"/>
        <end position="567"/>
    </location>
</feature>
<protein>
    <recommendedName>
        <fullName evidence="7">Bifunctional uridylyltransferase/uridylyl-removing enzyme</fullName>
        <shortName evidence="7">UTase/UR</shortName>
    </recommendedName>
    <alternativeName>
        <fullName evidence="7">Bifunctional [protein-PII] modification enzyme</fullName>
    </alternativeName>
    <alternativeName>
        <fullName evidence="7">Bifunctional nitrogen sensor protein</fullName>
    </alternativeName>
    <domain>
        <recommendedName>
            <fullName evidence="7">[Protein-PII] uridylyltransferase</fullName>
            <shortName evidence="7">PII uridylyltransferase</shortName>
            <shortName evidence="7">UTase</shortName>
            <ecNumber evidence="7">2.7.7.59</ecNumber>
        </recommendedName>
    </domain>
    <domain>
        <recommendedName>
            <fullName evidence="7">[Protein-PII]-UMP uridylyl-removing enzyme</fullName>
            <shortName evidence="7">UR</shortName>
            <ecNumber evidence="7">3.1.4.-</ecNumber>
        </recommendedName>
    </domain>
</protein>
<evidence type="ECO:0000256" key="4">
    <source>
        <dbReference type="ARBA" id="ARBA00022801"/>
    </source>
</evidence>
<evidence type="ECO:0000256" key="5">
    <source>
        <dbReference type="ARBA" id="ARBA00022842"/>
    </source>
</evidence>
<comment type="catalytic activity">
    <reaction evidence="7">
        <text>[protein-PII]-L-tyrosine + UTP = [protein-PII]-uridylyl-L-tyrosine + diphosphate</text>
        <dbReference type="Rhea" id="RHEA:13673"/>
        <dbReference type="Rhea" id="RHEA-COMP:12147"/>
        <dbReference type="Rhea" id="RHEA-COMP:12148"/>
        <dbReference type="ChEBI" id="CHEBI:33019"/>
        <dbReference type="ChEBI" id="CHEBI:46398"/>
        <dbReference type="ChEBI" id="CHEBI:46858"/>
        <dbReference type="ChEBI" id="CHEBI:90602"/>
        <dbReference type="EC" id="2.7.7.59"/>
    </reaction>
</comment>
<name>A0ABR5HPG0_9BURK</name>
<dbReference type="InterPro" id="IPR043519">
    <property type="entry name" value="NT_sf"/>
</dbReference>
<keyword evidence="1 7" id="KW-0808">Transferase</keyword>
<dbReference type="CDD" id="cd04899">
    <property type="entry name" value="ACT_ACR-UUR-like_2"/>
    <property type="match status" value="1"/>
</dbReference>
<keyword evidence="6 7" id="KW-0511">Multifunctional enzyme</keyword>
<dbReference type="GO" id="GO:0008773">
    <property type="term" value="F:[protein-PII] uridylyltransferase activity"/>
    <property type="evidence" value="ECO:0007669"/>
    <property type="project" value="UniProtKB-EC"/>
</dbReference>
<dbReference type="CDD" id="cd04900">
    <property type="entry name" value="ACT_UUR-like_1"/>
    <property type="match status" value="1"/>
</dbReference>
<comment type="domain">
    <text evidence="7">Has four distinct domains: an N-terminal nucleotidyltransferase (NT) domain responsible for UTase activity, a central HD domain that encodes UR activity, and two C-terminal ACT domains that seem to have a role in glutamine sensing.</text>
</comment>
<evidence type="ECO:0000313" key="10">
    <source>
        <dbReference type="EMBL" id="KMQ81261.1"/>
    </source>
</evidence>
<comment type="caution">
    <text evidence="10">The sequence shown here is derived from an EMBL/GenBank/DDBJ whole genome shotgun (WGS) entry which is preliminary data.</text>
</comment>
<evidence type="ECO:0000259" key="9">
    <source>
        <dbReference type="PROSITE" id="PS51831"/>
    </source>
</evidence>
<proteinExistence type="inferred from homology"/>
<dbReference type="Pfam" id="PF08335">
    <property type="entry name" value="GlnD_UR_UTase"/>
    <property type="match status" value="1"/>
</dbReference>
<dbReference type="SUPFAM" id="SSF81301">
    <property type="entry name" value="Nucleotidyltransferase"/>
    <property type="match status" value="1"/>
</dbReference>